<proteinExistence type="predicted"/>
<protein>
    <recommendedName>
        <fullName evidence="3">1,4-alpha-glucan branching enzyme</fullName>
    </recommendedName>
</protein>
<sequence length="98" mass="11166">MASATKTTDHDAIRKWVEERGGCPARVDIKRHKQGGGILRIDFNDPGGEEDESLEHIGWDEFFKIFEENELAFLHQDKTADGQVSRFNKFVSRSGDED</sequence>
<evidence type="ECO:0008006" key="3">
    <source>
        <dbReference type="Google" id="ProtNLM"/>
    </source>
</evidence>
<dbReference type="EMBL" id="NWBU01000004">
    <property type="protein sequence ID" value="PTQ13581.1"/>
    <property type="molecule type" value="Genomic_DNA"/>
</dbReference>
<dbReference type="OrthoDB" id="9808866at2"/>
<comment type="caution">
    <text evidence="1">The sequence shown here is derived from an EMBL/GenBank/DDBJ whole genome shotgun (WGS) entry which is preliminary data.</text>
</comment>
<evidence type="ECO:0000313" key="2">
    <source>
        <dbReference type="Proteomes" id="UP000244162"/>
    </source>
</evidence>
<reference evidence="1 2" key="1">
    <citation type="submission" date="2017-09" db="EMBL/GenBank/DDBJ databases">
        <title>Sphingomonas panjinensis sp.nov., isolated from oil-contaminated soil.</title>
        <authorList>
            <person name="Wang L."/>
            <person name="Chen L."/>
        </authorList>
    </citation>
    <scope>NUCLEOTIDE SEQUENCE [LARGE SCALE GENOMIC DNA]</scope>
    <source>
        <strain evidence="1 2">FW-11</strain>
    </source>
</reference>
<dbReference type="Proteomes" id="UP000244162">
    <property type="component" value="Unassembled WGS sequence"/>
</dbReference>
<organism evidence="1 2">
    <name type="scientific">Sphingomonas oleivorans</name>
    <dbReference type="NCBI Taxonomy" id="1735121"/>
    <lineage>
        <taxon>Bacteria</taxon>
        <taxon>Pseudomonadati</taxon>
        <taxon>Pseudomonadota</taxon>
        <taxon>Alphaproteobacteria</taxon>
        <taxon>Sphingomonadales</taxon>
        <taxon>Sphingomonadaceae</taxon>
        <taxon>Sphingomonas</taxon>
    </lineage>
</organism>
<accession>A0A2T5G392</accession>
<evidence type="ECO:0000313" key="1">
    <source>
        <dbReference type="EMBL" id="PTQ13581.1"/>
    </source>
</evidence>
<gene>
    <name evidence="1" type="ORF">CLG96_03615</name>
</gene>
<keyword evidence="2" id="KW-1185">Reference proteome</keyword>
<name>A0A2T5G392_9SPHN</name>
<dbReference type="AlphaFoldDB" id="A0A2T5G392"/>